<reference evidence="3 4" key="1">
    <citation type="submission" date="2016-07" db="EMBL/GenBank/DDBJ databases">
        <title>Multiple horizontal gene transfer events from other fungi enriched the ability of initially mycotrophic Trichoderma (Ascomycota) to feed on dead plant biomass.</title>
        <authorList>
            <consortium name="DOE Joint Genome Institute"/>
            <person name="Aerts A."/>
            <person name="Atanasova L."/>
            <person name="Chenthamara K."/>
            <person name="Zhang J."/>
            <person name="Grujic M."/>
            <person name="Henrissat B."/>
            <person name="Kuo A."/>
            <person name="Salamov A."/>
            <person name="Lipzen A."/>
            <person name="Labutti K."/>
            <person name="Barry K."/>
            <person name="Miao Y."/>
            <person name="Rahimi M.J."/>
            <person name="Shen Q."/>
            <person name="Grigoriev I.V."/>
            <person name="Kubicek C.P."/>
            <person name="Druzhinina I.S."/>
        </authorList>
    </citation>
    <scope>NUCLEOTIDE SEQUENCE [LARGE SCALE GENOMIC DNA]</scope>
    <source>
        <strain evidence="3 4">ATCC 18648</strain>
    </source>
</reference>
<dbReference type="Proteomes" id="UP000240760">
    <property type="component" value="Unassembled WGS sequence"/>
</dbReference>
<dbReference type="EMBL" id="KZ679126">
    <property type="protein sequence ID" value="PTB81257.1"/>
    <property type="molecule type" value="Genomic_DNA"/>
</dbReference>
<feature type="region of interest" description="Disordered" evidence="1">
    <location>
        <begin position="39"/>
        <end position="71"/>
    </location>
</feature>
<evidence type="ECO:0000313" key="3">
    <source>
        <dbReference type="EMBL" id="PTB81257.1"/>
    </source>
</evidence>
<evidence type="ECO:0000256" key="2">
    <source>
        <dbReference type="SAM" id="Phobius"/>
    </source>
</evidence>
<keyword evidence="2" id="KW-0472">Membrane</keyword>
<proteinExistence type="predicted"/>
<feature type="region of interest" description="Disordered" evidence="1">
    <location>
        <begin position="1"/>
        <end position="27"/>
    </location>
</feature>
<keyword evidence="4" id="KW-1185">Reference proteome</keyword>
<name>A0A2T4CI65_TRILO</name>
<sequence length="155" mass="17513">MRKWGVKKGRKEEEEEAQKSKGEDPGQNVFQLAAALKASQWAEGDEEDKKLEGERRRTKGKRESGESVGRGAKGRTRRWWRRLIDGEALLWLRFRYCTFWRAGLCSVHVILFLSGGGSWSATAAFLAWSRARPCSLLPRPVPLRGTGISWRAPAG</sequence>
<feature type="compositionally biased region" description="Basic and acidic residues" evidence="1">
    <location>
        <begin position="47"/>
        <end position="65"/>
    </location>
</feature>
<feature type="transmembrane region" description="Helical" evidence="2">
    <location>
        <begin position="102"/>
        <end position="128"/>
    </location>
</feature>
<protein>
    <submittedName>
        <fullName evidence="3">Uncharacterized protein</fullName>
    </submittedName>
</protein>
<keyword evidence="2" id="KW-0812">Transmembrane</keyword>
<gene>
    <name evidence="3" type="ORF">M440DRAFT_1011238</name>
</gene>
<accession>A0A2T4CI65</accession>
<keyword evidence="2" id="KW-1133">Transmembrane helix</keyword>
<dbReference type="AlphaFoldDB" id="A0A2T4CI65"/>
<evidence type="ECO:0000313" key="4">
    <source>
        <dbReference type="Proteomes" id="UP000240760"/>
    </source>
</evidence>
<organism evidence="3 4">
    <name type="scientific">Trichoderma longibrachiatum ATCC 18648</name>
    <dbReference type="NCBI Taxonomy" id="983965"/>
    <lineage>
        <taxon>Eukaryota</taxon>
        <taxon>Fungi</taxon>
        <taxon>Dikarya</taxon>
        <taxon>Ascomycota</taxon>
        <taxon>Pezizomycotina</taxon>
        <taxon>Sordariomycetes</taxon>
        <taxon>Hypocreomycetidae</taxon>
        <taxon>Hypocreales</taxon>
        <taxon>Hypocreaceae</taxon>
        <taxon>Trichoderma</taxon>
    </lineage>
</organism>
<evidence type="ECO:0000256" key="1">
    <source>
        <dbReference type="SAM" id="MobiDB-lite"/>
    </source>
</evidence>